<sequence length="221" mass="24349">MKRVPIVYFSDLLCLWAHISELRVDAARATYGEQVRFEYRFCSVFGDTARKIADGWGGYAGFNEHLRRAASDYPEVQVNPDIWLTVRPASSTGAHLLLKAVHLDEAAGGCAPQTYERTVRGLRRAFFEAAQDIARWEVQCAVGRSCGVDVGRIEALIDDGAAFAALASDYKDAAAMGIQGSPSFVLNEGRQKLFGNVGFRILDANIQELLRAPQTEQASWC</sequence>
<feature type="domain" description="DSBA-like thioredoxin" evidence="1">
    <location>
        <begin position="6"/>
        <end position="204"/>
    </location>
</feature>
<reference evidence="2 3" key="1">
    <citation type="submission" date="2017-03" db="EMBL/GenBank/DDBJ databases">
        <title>Lifting the veil on microbial sulfur biogeochemistry in mining wastewaters.</title>
        <authorList>
            <person name="Kantor R.S."/>
            <person name="Colenbrander Nelson T."/>
            <person name="Marshall S."/>
            <person name="Bennett D."/>
            <person name="Apte S."/>
            <person name="Camacho D."/>
            <person name="Thomas B.C."/>
            <person name="Warren L.A."/>
            <person name="Banfield J.F."/>
        </authorList>
    </citation>
    <scope>NUCLEOTIDE SEQUENCE [LARGE SCALE GENOMIC DNA]</scope>
    <source>
        <strain evidence="2">32-67-7</strain>
    </source>
</reference>
<accession>A0A258DAE6</accession>
<evidence type="ECO:0000313" key="3">
    <source>
        <dbReference type="Proteomes" id="UP000215616"/>
    </source>
</evidence>
<dbReference type="EMBL" id="NCDQ01000088">
    <property type="protein sequence ID" value="OYX04273.1"/>
    <property type="molecule type" value="Genomic_DNA"/>
</dbReference>
<proteinExistence type="predicted"/>
<name>A0A258DAE6_CAUVI</name>
<dbReference type="PANTHER" id="PTHR13887:SF41">
    <property type="entry name" value="THIOREDOXIN SUPERFAMILY PROTEIN"/>
    <property type="match status" value="1"/>
</dbReference>
<dbReference type="AlphaFoldDB" id="A0A258DAE6"/>
<evidence type="ECO:0000313" key="2">
    <source>
        <dbReference type="EMBL" id="OYX04273.1"/>
    </source>
</evidence>
<dbReference type="Pfam" id="PF01323">
    <property type="entry name" value="DSBA"/>
    <property type="match status" value="1"/>
</dbReference>
<organism evidence="2 3">
    <name type="scientific">Caulobacter vibrioides</name>
    <name type="common">Caulobacter crescentus</name>
    <dbReference type="NCBI Taxonomy" id="155892"/>
    <lineage>
        <taxon>Bacteria</taxon>
        <taxon>Pseudomonadati</taxon>
        <taxon>Pseudomonadota</taxon>
        <taxon>Alphaproteobacteria</taxon>
        <taxon>Caulobacterales</taxon>
        <taxon>Caulobacteraceae</taxon>
        <taxon>Caulobacter</taxon>
    </lineage>
</organism>
<gene>
    <name evidence="2" type="ORF">B7Z12_07105</name>
</gene>
<dbReference type="SUPFAM" id="SSF52833">
    <property type="entry name" value="Thioredoxin-like"/>
    <property type="match status" value="1"/>
</dbReference>
<evidence type="ECO:0000259" key="1">
    <source>
        <dbReference type="Pfam" id="PF01323"/>
    </source>
</evidence>
<dbReference type="PANTHER" id="PTHR13887">
    <property type="entry name" value="GLUTATHIONE S-TRANSFERASE KAPPA"/>
    <property type="match status" value="1"/>
</dbReference>
<dbReference type="InterPro" id="IPR036249">
    <property type="entry name" value="Thioredoxin-like_sf"/>
</dbReference>
<dbReference type="Proteomes" id="UP000215616">
    <property type="component" value="Unassembled WGS sequence"/>
</dbReference>
<dbReference type="GO" id="GO:0016491">
    <property type="term" value="F:oxidoreductase activity"/>
    <property type="evidence" value="ECO:0007669"/>
    <property type="project" value="InterPro"/>
</dbReference>
<dbReference type="Gene3D" id="3.40.30.10">
    <property type="entry name" value="Glutaredoxin"/>
    <property type="match status" value="1"/>
</dbReference>
<protein>
    <recommendedName>
        <fullName evidence="1">DSBA-like thioredoxin domain-containing protein</fullName>
    </recommendedName>
</protein>
<dbReference type="InterPro" id="IPR001853">
    <property type="entry name" value="DSBA-like_thioredoxin_dom"/>
</dbReference>
<comment type="caution">
    <text evidence="2">The sequence shown here is derived from an EMBL/GenBank/DDBJ whole genome shotgun (WGS) entry which is preliminary data.</text>
</comment>